<organism evidence="2 3">
    <name type="scientific">Candidatus Falkowbacteria bacterium CG02_land_8_20_14_3_00_36_14</name>
    <dbReference type="NCBI Taxonomy" id="1974560"/>
    <lineage>
        <taxon>Bacteria</taxon>
        <taxon>Candidatus Falkowiibacteriota</taxon>
    </lineage>
</organism>
<keyword evidence="1" id="KW-0812">Transmembrane</keyword>
<keyword evidence="1" id="KW-1133">Transmembrane helix</keyword>
<dbReference type="AlphaFoldDB" id="A0A2M7DQG8"/>
<sequence>MFIISNNLRKKAEILIKNHNGVALLMTMLIMASFLVVVLMAADIITSGITMAKTQTFSTRAFFAAEAGAERALWEVRKNNFAFERADATPCVAPSDYIEFITNAPAVCNAALQEYILSNNAKYSVIYYTSGSSTTFQSIGDFSDTRRVVEVSF</sequence>
<evidence type="ECO:0000313" key="2">
    <source>
        <dbReference type="EMBL" id="PIV52033.1"/>
    </source>
</evidence>
<evidence type="ECO:0008006" key="4">
    <source>
        <dbReference type="Google" id="ProtNLM"/>
    </source>
</evidence>
<accession>A0A2M7DQG8</accession>
<dbReference type="Proteomes" id="UP000228896">
    <property type="component" value="Unassembled WGS sequence"/>
</dbReference>
<evidence type="ECO:0000256" key="1">
    <source>
        <dbReference type="SAM" id="Phobius"/>
    </source>
</evidence>
<gene>
    <name evidence="2" type="ORF">COS18_00850</name>
</gene>
<name>A0A2M7DQG8_9BACT</name>
<comment type="caution">
    <text evidence="2">The sequence shown here is derived from an EMBL/GenBank/DDBJ whole genome shotgun (WGS) entry which is preliminary data.</text>
</comment>
<dbReference type="EMBL" id="PETS01000015">
    <property type="protein sequence ID" value="PIV52033.1"/>
    <property type="molecule type" value="Genomic_DNA"/>
</dbReference>
<evidence type="ECO:0000313" key="3">
    <source>
        <dbReference type="Proteomes" id="UP000228896"/>
    </source>
</evidence>
<proteinExistence type="predicted"/>
<reference evidence="3" key="1">
    <citation type="submission" date="2017-09" db="EMBL/GenBank/DDBJ databases">
        <title>Depth-based differentiation of microbial function through sediment-hosted aquifers and enrichment of novel symbionts in the deep terrestrial subsurface.</title>
        <authorList>
            <person name="Probst A.J."/>
            <person name="Ladd B."/>
            <person name="Jarett J.K."/>
            <person name="Geller-Mcgrath D.E."/>
            <person name="Sieber C.M.K."/>
            <person name="Emerson J.B."/>
            <person name="Anantharaman K."/>
            <person name="Thomas B.C."/>
            <person name="Malmstrom R."/>
            <person name="Stieglmeier M."/>
            <person name="Klingl A."/>
            <person name="Woyke T."/>
            <person name="Ryan C.M."/>
            <person name="Banfield J.F."/>
        </authorList>
    </citation>
    <scope>NUCLEOTIDE SEQUENCE [LARGE SCALE GENOMIC DNA]</scope>
</reference>
<feature type="transmembrane region" description="Helical" evidence="1">
    <location>
        <begin position="21"/>
        <end position="42"/>
    </location>
</feature>
<protein>
    <recommendedName>
        <fullName evidence="4">Type 4 fimbrial biogenesis protein PilX N-terminal domain-containing protein</fullName>
    </recommendedName>
</protein>
<keyword evidence="1" id="KW-0472">Membrane</keyword>